<dbReference type="PROSITE" id="PS51257">
    <property type="entry name" value="PROKAR_LIPOPROTEIN"/>
    <property type="match status" value="1"/>
</dbReference>
<dbReference type="GO" id="GO:0016787">
    <property type="term" value="F:hydrolase activity"/>
    <property type="evidence" value="ECO:0007669"/>
    <property type="project" value="UniProtKB-KW"/>
</dbReference>
<dbReference type="AlphaFoldDB" id="A0A241XLH6"/>
<comment type="caution">
    <text evidence="2">The sequence shown here is derived from an EMBL/GenBank/DDBJ whole genome shotgun (WGS) entry which is preliminary data.</text>
</comment>
<dbReference type="Proteomes" id="UP000194857">
    <property type="component" value="Unassembled WGS sequence"/>
</dbReference>
<evidence type="ECO:0000313" key="3">
    <source>
        <dbReference type="Proteomes" id="UP000194857"/>
    </source>
</evidence>
<accession>A0A241XLH6</accession>
<dbReference type="InterPro" id="IPR012338">
    <property type="entry name" value="Beta-lactam/transpept-like"/>
</dbReference>
<evidence type="ECO:0000256" key="1">
    <source>
        <dbReference type="ARBA" id="ARBA00022801"/>
    </source>
</evidence>
<dbReference type="SUPFAM" id="SSF56601">
    <property type="entry name" value="beta-lactamase/transpeptidase-like"/>
    <property type="match status" value="1"/>
</dbReference>
<dbReference type="InterPro" id="IPR001466">
    <property type="entry name" value="Beta-lactam-related"/>
</dbReference>
<dbReference type="Gene3D" id="3.40.710.10">
    <property type="entry name" value="DD-peptidase/beta-lactamase superfamily"/>
    <property type="match status" value="1"/>
</dbReference>
<proteinExistence type="predicted"/>
<dbReference type="PANTHER" id="PTHR43283:SF11">
    <property type="entry name" value="BETA-LACTAMASE-RELATED DOMAIN-CONTAINING PROTEIN"/>
    <property type="match status" value="1"/>
</dbReference>
<dbReference type="EMBL" id="NFFZ01000016">
    <property type="protein sequence ID" value="OTI57618.1"/>
    <property type="molecule type" value="Genomic_DNA"/>
</dbReference>
<dbReference type="InterPro" id="IPR050789">
    <property type="entry name" value="Diverse_Enzym_Activities"/>
</dbReference>
<dbReference type="RefSeq" id="WP_023464635.1">
    <property type="nucleotide sequence ID" value="NZ_CAADLW010000074.1"/>
</dbReference>
<keyword evidence="1 2" id="KW-0378">Hydrolase</keyword>
<reference evidence="2 3" key="1">
    <citation type="submission" date="2017-05" db="EMBL/GenBank/DDBJ databases">
        <authorList>
            <person name="Song R."/>
            <person name="Chenine A.L."/>
            <person name="Ruprecht R.M."/>
        </authorList>
    </citation>
    <scope>NUCLEOTIDE SEQUENCE [LARGE SCALE GENOMIC DNA]</scope>
    <source>
        <strain evidence="2 3">S567_C10_BS</strain>
    </source>
</reference>
<sequence length="614" mass="67640">MFRAMHLSLLGCLLGTSGCHGLPPAPPAPSAAVGNYGEVIDYLQRHIRREMERQDVPGLALALVDDQQLVWARGFGYADRQHRINASEHTAFHAGDLSKLLIASATLQLAERGQLSLDAPLQDTLREFYVRSRFHADQSEADRAITFRRLLSHQSGLPGEHLPPLFGERPSSLGQLPAKVSGVWLSNPPGTQVAYSNLGYELVGAAIERNTGKHFEQHMREHLLDPLQMTRSSFARNALPQAQRAHGYSGGGGGRLGSAAASDLPVNDLWSSPVDLSRFVRMLFANGRHKERQLLRKHSVEEMFRQQNAGNALDFDCQVGLAWFLSPCGSAPLEGGIRHYEYASATPGFSAHLILLPEQRLAAIVMSNADDSGSLTASLARQAASLMLQVKQGARRPAVQPTPARAPALKVPSPEDRRQLYGRYATRQGQVRLYERRGRLYADFGEQRVELLRDTSGWLQMRKRLLGFWPVGVDSAGQLQLDVVSYGQRRILVSRRHDQTAYLGERIEPTSLPQAWTEAVGTYRVASTGRHSYLNGLSIRIEDGFLLVRGQAGGTRSGEFILQPIDSAHAVLAGSGQGLGDTFSRDFDGLNALGYRFAQQGTKARPWLQRKESP</sequence>
<name>A0A241XLH6_PSEAI</name>
<evidence type="ECO:0000313" key="2">
    <source>
        <dbReference type="EMBL" id="OTI57618.1"/>
    </source>
</evidence>
<dbReference type="Pfam" id="PF00144">
    <property type="entry name" value="Beta-lactamase"/>
    <property type="match status" value="1"/>
</dbReference>
<dbReference type="PANTHER" id="PTHR43283">
    <property type="entry name" value="BETA-LACTAMASE-RELATED"/>
    <property type="match status" value="1"/>
</dbReference>
<gene>
    <name evidence="2" type="ORF">CAZ10_25680</name>
</gene>
<protein>
    <submittedName>
        <fullName evidence="2">Serine hydrolase</fullName>
    </submittedName>
</protein>
<organism evidence="2 3">
    <name type="scientific">Pseudomonas aeruginosa</name>
    <dbReference type="NCBI Taxonomy" id="287"/>
    <lineage>
        <taxon>Bacteria</taxon>
        <taxon>Pseudomonadati</taxon>
        <taxon>Pseudomonadota</taxon>
        <taxon>Gammaproteobacteria</taxon>
        <taxon>Pseudomonadales</taxon>
        <taxon>Pseudomonadaceae</taxon>
        <taxon>Pseudomonas</taxon>
    </lineage>
</organism>